<dbReference type="AlphaFoldDB" id="A0A2M3ZS60"/>
<proteinExistence type="predicted"/>
<protein>
    <submittedName>
        <fullName evidence="2">Putative secreted peptide</fullName>
    </submittedName>
</protein>
<organism evidence="2">
    <name type="scientific">Anopheles braziliensis</name>
    <dbReference type="NCBI Taxonomy" id="58242"/>
    <lineage>
        <taxon>Eukaryota</taxon>
        <taxon>Metazoa</taxon>
        <taxon>Ecdysozoa</taxon>
        <taxon>Arthropoda</taxon>
        <taxon>Hexapoda</taxon>
        <taxon>Insecta</taxon>
        <taxon>Pterygota</taxon>
        <taxon>Neoptera</taxon>
        <taxon>Endopterygota</taxon>
        <taxon>Diptera</taxon>
        <taxon>Nematocera</taxon>
        <taxon>Culicoidea</taxon>
        <taxon>Culicidae</taxon>
        <taxon>Anophelinae</taxon>
        <taxon>Anopheles</taxon>
    </lineage>
</organism>
<name>A0A2M3ZS60_9DIPT</name>
<feature type="signal peptide" evidence="1">
    <location>
        <begin position="1"/>
        <end position="23"/>
    </location>
</feature>
<evidence type="ECO:0000256" key="1">
    <source>
        <dbReference type="SAM" id="SignalP"/>
    </source>
</evidence>
<sequence>MEFFSFFFLFFELRRLWRTTASGARLEAADEILVTFWDDSLGKMSLSTHTSSMELDRDICSLLDKKMFEELMSVVTADTFASAVFSIRGMLLVAVTGVEDMAVCHGETRSTIAASPGCLTGVFSSSGSDFTAESGFSEQK</sequence>
<feature type="chain" id="PRO_5014617201" evidence="1">
    <location>
        <begin position="24"/>
        <end position="140"/>
    </location>
</feature>
<keyword evidence="1" id="KW-0732">Signal</keyword>
<reference evidence="2" key="1">
    <citation type="submission" date="2018-01" db="EMBL/GenBank/DDBJ databases">
        <title>An insight into the sialome of Amazonian anophelines.</title>
        <authorList>
            <person name="Ribeiro J.M."/>
            <person name="Scarpassa V."/>
            <person name="Calvo E."/>
        </authorList>
    </citation>
    <scope>NUCLEOTIDE SEQUENCE</scope>
    <source>
        <tissue evidence="2">Salivary glands</tissue>
    </source>
</reference>
<accession>A0A2M3ZS60</accession>
<dbReference type="EMBL" id="GGFM01010630">
    <property type="protein sequence ID" value="MBW31381.1"/>
    <property type="molecule type" value="Transcribed_RNA"/>
</dbReference>
<evidence type="ECO:0000313" key="2">
    <source>
        <dbReference type="EMBL" id="MBW31381.1"/>
    </source>
</evidence>